<comment type="caution">
    <text evidence="1">The sequence shown here is derived from an EMBL/GenBank/DDBJ whole genome shotgun (WGS) entry which is preliminary data.</text>
</comment>
<dbReference type="OrthoDB" id="5397701at2759"/>
<reference evidence="1 2" key="1">
    <citation type="submission" date="2020-01" db="EMBL/GenBank/DDBJ databases">
        <authorList>
            <consortium name="DOE Joint Genome Institute"/>
            <person name="Haridas S."/>
            <person name="Albert R."/>
            <person name="Binder M."/>
            <person name="Bloem J."/>
            <person name="Labutti K."/>
            <person name="Salamov A."/>
            <person name="Andreopoulos B."/>
            <person name="Baker S.E."/>
            <person name="Barry K."/>
            <person name="Bills G."/>
            <person name="Bluhm B.H."/>
            <person name="Cannon C."/>
            <person name="Castanera R."/>
            <person name="Culley D.E."/>
            <person name="Daum C."/>
            <person name="Ezra D."/>
            <person name="Gonzalez J.B."/>
            <person name="Henrissat B."/>
            <person name="Kuo A."/>
            <person name="Liang C."/>
            <person name="Lipzen A."/>
            <person name="Lutzoni F."/>
            <person name="Magnuson J."/>
            <person name="Mondo S."/>
            <person name="Nolan M."/>
            <person name="Ohm R."/>
            <person name="Pangilinan J."/>
            <person name="Park H.-J.H."/>
            <person name="Ramirez L."/>
            <person name="Alfaro M."/>
            <person name="Sun H."/>
            <person name="Tritt A."/>
            <person name="Yoshinaga Y."/>
            <person name="Zwiers L.-H.L."/>
            <person name="Turgeon B.G."/>
            <person name="Goodwin S.B."/>
            <person name="Spatafora J.W."/>
            <person name="Crous P.W."/>
            <person name="Grigoriev I.V."/>
        </authorList>
    </citation>
    <scope>NUCLEOTIDE SEQUENCE [LARGE SCALE GENOMIC DNA]</scope>
    <source>
        <strain evidence="1 2">CBS 611.86</strain>
    </source>
</reference>
<evidence type="ECO:0000313" key="1">
    <source>
        <dbReference type="EMBL" id="KAF2871590.1"/>
    </source>
</evidence>
<dbReference type="PANTHER" id="PTHR37331">
    <property type="entry name" value="YALI0F11671P"/>
    <property type="match status" value="1"/>
</dbReference>
<dbReference type="PANTHER" id="PTHR37331:SF1">
    <property type="entry name" value="YALI0F11671P"/>
    <property type="match status" value="1"/>
</dbReference>
<proteinExistence type="predicted"/>
<evidence type="ECO:0000313" key="2">
    <source>
        <dbReference type="Proteomes" id="UP000481861"/>
    </source>
</evidence>
<dbReference type="EMBL" id="JAADJZ010000011">
    <property type="protein sequence ID" value="KAF2871590.1"/>
    <property type="molecule type" value="Genomic_DNA"/>
</dbReference>
<dbReference type="AlphaFoldDB" id="A0A7C8IDR9"/>
<name>A0A7C8IDR9_9PLEO</name>
<accession>A0A7C8IDR9</accession>
<keyword evidence="2" id="KW-1185">Reference proteome</keyword>
<dbReference type="Proteomes" id="UP000481861">
    <property type="component" value="Unassembled WGS sequence"/>
</dbReference>
<gene>
    <name evidence="1" type="ORF">BDV95DRAFT_572350</name>
</gene>
<sequence>MLLGSFARSARRAQFPRRTTLGLSLQGARRVSTLPNNRDIYVFKHPLDASKSLLTLLDTEPPTPQLALGTTTSLPPTTTTFTENPNFLDILQSVLSDHATHDPDVKQQAAVFASPGGFNLGGSGGRDGAGGANHQGGMGGANRGGWVHVSDGRNPPDWGRIAWPEDIFGSVEVDGEGRFAGEDGNYQASGTYRIITREGILNLSPFLRSKLVQRLREMEASTNTSSSNDI</sequence>
<organism evidence="1 2">
    <name type="scientific">Massariosphaeria phaeospora</name>
    <dbReference type="NCBI Taxonomy" id="100035"/>
    <lineage>
        <taxon>Eukaryota</taxon>
        <taxon>Fungi</taxon>
        <taxon>Dikarya</taxon>
        <taxon>Ascomycota</taxon>
        <taxon>Pezizomycotina</taxon>
        <taxon>Dothideomycetes</taxon>
        <taxon>Pleosporomycetidae</taxon>
        <taxon>Pleosporales</taxon>
        <taxon>Pleosporales incertae sedis</taxon>
        <taxon>Massariosphaeria</taxon>
    </lineage>
</organism>
<protein>
    <submittedName>
        <fullName evidence="1">Uncharacterized protein</fullName>
    </submittedName>
</protein>